<name>A0ABT9VJC9_9BACI</name>
<accession>A0ABT9VJC9</accession>
<protein>
    <submittedName>
        <fullName evidence="1">Uncharacterized protein</fullName>
    </submittedName>
</protein>
<dbReference type="Proteomes" id="UP001224359">
    <property type="component" value="Unassembled WGS sequence"/>
</dbReference>
<evidence type="ECO:0000313" key="2">
    <source>
        <dbReference type="Proteomes" id="UP001224359"/>
    </source>
</evidence>
<reference evidence="1 2" key="1">
    <citation type="submission" date="2023-07" db="EMBL/GenBank/DDBJ databases">
        <title>Genomic Encyclopedia of Type Strains, Phase IV (KMG-IV): sequencing the most valuable type-strain genomes for metagenomic binning, comparative biology and taxonomic classification.</title>
        <authorList>
            <person name="Goeker M."/>
        </authorList>
    </citation>
    <scope>NUCLEOTIDE SEQUENCE [LARGE SCALE GENOMIC DNA]</scope>
    <source>
        <strain evidence="1 2">DSM 16460</strain>
    </source>
</reference>
<evidence type="ECO:0000313" key="1">
    <source>
        <dbReference type="EMBL" id="MDQ0160905.1"/>
    </source>
</evidence>
<dbReference type="RefSeq" id="WP_306978483.1">
    <property type="nucleotide sequence ID" value="NZ_JAUSTQ010000023.1"/>
</dbReference>
<keyword evidence="2" id="KW-1185">Reference proteome</keyword>
<dbReference type="EMBL" id="JAUSTQ010000023">
    <property type="protein sequence ID" value="MDQ0160905.1"/>
    <property type="molecule type" value="Genomic_DNA"/>
</dbReference>
<proteinExistence type="predicted"/>
<comment type="caution">
    <text evidence="1">The sequence shown here is derived from an EMBL/GenBank/DDBJ whole genome shotgun (WGS) entry which is preliminary data.</text>
</comment>
<gene>
    <name evidence="1" type="ORF">J2S77_002912</name>
</gene>
<sequence>MNKELYGKVRLINLLKSEGNRSVKVIEDHIIISHFEFIGVLTRKDGMTMVI</sequence>
<organism evidence="1 2">
    <name type="scientific">Alkalibacillus salilacus</name>
    <dbReference type="NCBI Taxonomy" id="284582"/>
    <lineage>
        <taxon>Bacteria</taxon>
        <taxon>Bacillati</taxon>
        <taxon>Bacillota</taxon>
        <taxon>Bacilli</taxon>
        <taxon>Bacillales</taxon>
        <taxon>Bacillaceae</taxon>
        <taxon>Alkalibacillus</taxon>
    </lineage>
</organism>